<protein>
    <submittedName>
        <fullName evidence="2">Uncharacterized protein</fullName>
    </submittedName>
</protein>
<dbReference type="EMBL" id="SRPS01000175">
    <property type="protein sequence ID" value="KAG5964264.1"/>
    <property type="molecule type" value="Genomic_DNA"/>
</dbReference>
<reference evidence="2 3" key="1">
    <citation type="journal article" date="2020" name="bioRxiv">
        <title>Whole genome comparisons of ergot fungi reveals the divergence and evolution of species within the genus Claviceps are the result of varying mechanisms driving genome evolution and host range expansion.</title>
        <authorList>
            <person name="Wyka S.A."/>
            <person name="Mondo S.J."/>
            <person name="Liu M."/>
            <person name="Dettman J."/>
            <person name="Nalam V."/>
            <person name="Broders K.D."/>
        </authorList>
    </citation>
    <scope>NUCLEOTIDE SEQUENCE</scope>
    <source>
        <strain evidence="2">CCC 1102</strain>
        <strain evidence="1 3">LM583</strain>
    </source>
</reference>
<dbReference type="Proteomes" id="UP000742024">
    <property type="component" value="Unassembled WGS sequence"/>
</dbReference>
<comment type="caution">
    <text evidence="2">The sequence shown here is derived from an EMBL/GenBank/DDBJ whole genome shotgun (WGS) entry which is preliminary data.</text>
</comment>
<organism evidence="2 4">
    <name type="scientific">Claviceps arundinis</name>
    <dbReference type="NCBI Taxonomy" id="1623583"/>
    <lineage>
        <taxon>Eukaryota</taxon>
        <taxon>Fungi</taxon>
        <taxon>Dikarya</taxon>
        <taxon>Ascomycota</taxon>
        <taxon>Pezizomycotina</taxon>
        <taxon>Sordariomycetes</taxon>
        <taxon>Hypocreomycetidae</taxon>
        <taxon>Hypocreales</taxon>
        <taxon>Clavicipitaceae</taxon>
        <taxon>Claviceps</taxon>
    </lineage>
</organism>
<name>A0A9P7MQA0_9HYPO</name>
<evidence type="ECO:0000313" key="4">
    <source>
        <dbReference type="Proteomes" id="UP000784919"/>
    </source>
</evidence>
<sequence length="62" mass="6901">MTLTPEQITIVEQYPLKDELDQSRDKLRDFLPSDNSCRSGVIELLDAISSCPASDDRGSSRS</sequence>
<evidence type="ECO:0000313" key="3">
    <source>
        <dbReference type="Proteomes" id="UP000742024"/>
    </source>
</evidence>
<keyword evidence="3" id="KW-1185">Reference proteome</keyword>
<gene>
    <name evidence="2" type="ORF">E4U56_002340</name>
    <name evidence="1" type="ORF">E4U57_005904</name>
</gene>
<accession>A0A9P7MQA0</accession>
<dbReference type="AlphaFoldDB" id="A0A9P7MQA0"/>
<dbReference type="Proteomes" id="UP000784919">
    <property type="component" value="Unassembled WGS sequence"/>
</dbReference>
<proteinExistence type="predicted"/>
<evidence type="ECO:0000313" key="2">
    <source>
        <dbReference type="EMBL" id="KAG5964264.1"/>
    </source>
</evidence>
<evidence type="ECO:0000313" key="1">
    <source>
        <dbReference type="EMBL" id="KAG5952675.1"/>
    </source>
</evidence>
<dbReference type="EMBL" id="SRPR01000485">
    <property type="protein sequence ID" value="KAG5952675.1"/>
    <property type="molecule type" value="Genomic_DNA"/>
</dbReference>